<keyword evidence="6 13" id="KW-0067">ATP-binding</keyword>
<evidence type="ECO:0000313" key="15">
    <source>
        <dbReference type="EMBL" id="HIU94899.1"/>
    </source>
</evidence>
<evidence type="ECO:0000256" key="7">
    <source>
        <dbReference type="ARBA" id="ARBA00022960"/>
    </source>
</evidence>
<evidence type="ECO:0000256" key="11">
    <source>
        <dbReference type="PIRSR" id="PIRSR039102-1"/>
    </source>
</evidence>
<dbReference type="GO" id="GO:0008360">
    <property type="term" value="P:regulation of cell shape"/>
    <property type="evidence" value="ECO:0007669"/>
    <property type="project" value="UniProtKB-KW"/>
</dbReference>
<dbReference type="InterPro" id="IPR016185">
    <property type="entry name" value="PreATP-grasp_dom_sf"/>
</dbReference>
<feature type="domain" description="ATP-grasp" evidence="14">
    <location>
        <begin position="145"/>
        <end position="336"/>
    </location>
</feature>
<name>A0A9D1STS9_9FIRM</name>
<evidence type="ECO:0000256" key="3">
    <source>
        <dbReference type="ARBA" id="ARBA00022490"/>
    </source>
</evidence>
<dbReference type="GO" id="GO:0005524">
    <property type="term" value="F:ATP binding"/>
    <property type="evidence" value="ECO:0007669"/>
    <property type="project" value="UniProtKB-UniRule"/>
</dbReference>
<comment type="similarity">
    <text evidence="2 10">Belongs to the D-alanine--D-alanine ligase family.</text>
</comment>
<dbReference type="InterPro" id="IPR011761">
    <property type="entry name" value="ATP-grasp"/>
</dbReference>
<dbReference type="EC" id="6.3.2.4" evidence="10"/>
<protein>
    <recommendedName>
        <fullName evidence="10">D-alanine--D-alanine ligase</fullName>
        <ecNumber evidence="10">6.3.2.4</ecNumber>
    </recommendedName>
    <alternativeName>
        <fullName evidence="10">D-Ala-D-Ala ligase</fullName>
    </alternativeName>
    <alternativeName>
        <fullName evidence="10">D-alanylalanine synthetase</fullName>
    </alternativeName>
</protein>
<evidence type="ECO:0000256" key="1">
    <source>
        <dbReference type="ARBA" id="ARBA00004496"/>
    </source>
</evidence>
<dbReference type="NCBIfam" id="TIGR01205">
    <property type="entry name" value="D_ala_D_alaTIGR"/>
    <property type="match status" value="1"/>
</dbReference>
<dbReference type="Gene3D" id="3.40.50.20">
    <property type="match status" value="1"/>
</dbReference>
<keyword evidence="9 10" id="KW-0961">Cell wall biogenesis/degradation</keyword>
<feature type="binding site" evidence="12">
    <location>
        <position position="303"/>
    </location>
    <ligand>
        <name>Mg(2+)</name>
        <dbReference type="ChEBI" id="CHEBI:18420"/>
        <label>2</label>
    </ligand>
</feature>
<evidence type="ECO:0000256" key="8">
    <source>
        <dbReference type="ARBA" id="ARBA00022984"/>
    </source>
</evidence>
<dbReference type="HAMAP" id="MF_00047">
    <property type="entry name" value="Dala_Dala_lig"/>
    <property type="match status" value="1"/>
</dbReference>
<sequence>MNIVVLAGGLSPERDVSLSSGAKIAAALRARGHRVCLLDLFFGVARVPDDPLSLFTQEQPPVEAAIGEAAPDLAAVRAARGAGLSGSIGGGVIELCRAADVTFLALHGGDGENGKLQALFDLLDIRYTGSGSLACALAMHKWVARRLFEGAGVPVPRGALLRAGETDCGIPLPCVVKPCCGGSSIGVAIARTQEEYRAALLDAFRYEDEVLVEEYIAGRELSAGVLGGAALPLIEIIPRGGFYDYAHKYQPGWTEEITPARLDAETAARIQALALRACRALGLTAYARVDFLLAPDGRPYCLEANTLPGMTPTSLLPQEAAAAGVDYPALCDRIVRLALGEAQA</sequence>
<comment type="catalytic activity">
    <reaction evidence="10">
        <text>2 D-alanine + ATP = D-alanyl-D-alanine + ADP + phosphate + H(+)</text>
        <dbReference type="Rhea" id="RHEA:11224"/>
        <dbReference type="ChEBI" id="CHEBI:15378"/>
        <dbReference type="ChEBI" id="CHEBI:30616"/>
        <dbReference type="ChEBI" id="CHEBI:43474"/>
        <dbReference type="ChEBI" id="CHEBI:57416"/>
        <dbReference type="ChEBI" id="CHEBI:57822"/>
        <dbReference type="ChEBI" id="CHEBI:456216"/>
        <dbReference type="EC" id="6.3.2.4"/>
    </reaction>
</comment>
<dbReference type="Pfam" id="PF01820">
    <property type="entry name" value="Dala_Dala_lig_N"/>
    <property type="match status" value="1"/>
</dbReference>
<gene>
    <name evidence="10" type="primary">ddl</name>
    <name evidence="15" type="ORF">IAD24_07035</name>
</gene>
<proteinExistence type="inferred from homology"/>
<feature type="binding site" evidence="12">
    <location>
        <position position="290"/>
    </location>
    <ligand>
        <name>Mg(2+)</name>
        <dbReference type="ChEBI" id="CHEBI:18420"/>
        <label>1</label>
    </ligand>
</feature>
<comment type="pathway">
    <text evidence="10">Cell wall biogenesis; peptidoglycan biosynthesis.</text>
</comment>
<dbReference type="Gene3D" id="3.30.1490.20">
    <property type="entry name" value="ATP-grasp fold, A domain"/>
    <property type="match status" value="1"/>
</dbReference>
<feature type="binding site" evidence="12">
    <location>
        <position position="303"/>
    </location>
    <ligand>
        <name>Mg(2+)</name>
        <dbReference type="ChEBI" id="CHEBI:18420"/>
        <label>1</label>
    </ligand>
</feature>
<evidence type="ECO:0000256" key="2">
    <source>
        <dbReference type="ARBA" id="ARBA00010871"/>
    </source>
</evidence>
<keyword evidence="12" id="KW-0479">Metal-binding</keyword>
<dbReference type="PROSITE" id="PS00844">
    <property type="entry name" value="DALA_DALA_LIGASE_2"/>
    <property type="match status" value="1"/>
</dbReference>
<evidence type="ECO:0000256" key="4">
    <source>
        <dbReference type="ARBA" id="ARBA00022598"/>
    </source>
</evidence>
<keyword evidence="5 13" id="KW-0547">Nucleotide-binding</keyword>
<comment type="subcellular location">
    <subcellularLocation>
        <location evidence="1 10">Cytoplasm</location>
    </subcellularLocation>
</comment>
<comment type="function">
    <text evidence="10">Cell wall formation.</text>
</comment>
<dbReference type="PANTHER" id="PTHR23132:SF23">
    <property type="entry name" value="D-ALANINE--D-ALANINE LIGASE B"/>
    <property type="match status" value="1"/>
</dbReference>
<organism evidence="15 16">
    <name type="scientific">Candidatus Aphodomorpha intestinavium</name>
    <dbReference type="NCBI Taxonomy" id="2840672"/>
    <lineage>
        <taxon>Bacteria</taxon>
        <taxon>Bacillati</taxon>
        <taxon>Bacillota</taxon>
        <taxon>Clostridia</taxon>
        <taxon>Eubacteriales</taxon>
        <taxon>Candidatus Aphodomorpha</taxon>
    </lineage>
</organism>
<dbReference type="GO" id="GO:0008716">
    <property type="term" value="F:D-alanine-D-alanine ligase activity"/>
    <property type="evidence" value="ECO:0007669"/>
    <property type="project" value="UniProtKB-UniRule"/>
</dbReference>
<dbReference type="GO" id="GO:0009252">
    <property type="term" value="P:peptidoglycan biosynthetic process"/>
    <property type="evidence" value="ECO:0007669"/>
    <property type="project" value="UniProtKB-UniRule"/>
</dbReference>
<dbReference type="EMBL" id="DVNZ01000225">
    <property type="protein sequence ID" value="HIU94899.1"/>
    <property type="molecule type" value="Genomic_DNA"/>
</dbReference>
<dbReference type="NCBIfam" id="NF002378">
    <property type="entry name" value="PRK01372.1"/>
    <property type="match status" value="1"/>
</dbReference>
<feature type="active site" evidence="11">
    <location>
        <position position="13"/>
    </location>
</feature>
<evidence type="ECO:0000256" key="5">
    <source>
        <dbReference type="ARBA" id="ARBA00022741"/>
    </source>
</evidence>
<keyword evidence="8 10" id="KW-0573">Peptidoglycan synthesis</keyword>
<evidence type="ECO:0000256" key="13">
    <source>
        <dbReference type="PROSITE-ProRule" id="PRU00409"/>
    </source>
</evidence>
<dbReference type="InterPro" id="IPR011127">
    <property type="entry name" value="Dala_Dala_lig_N"/>
</dbReference>
<dbReference type="Proteomes" id="UP000824128">
    <property type="component" value="Unassembled WGS sequence"/>
</dbReference>
<dbReference type="PROSITE" id="PS50975">
    <property type="entry name" value="ATP_GRASP"/>
    <property type="match status" value="1"/>
</dbReference>
<feature type="active site" evidence="11">
    <location>
        <position position="183"/>
    </location>
</feature>
<accession>A0A9D1STS9</accession>
<dbReference type="PIRSF" id="PIRSF039102">
    <property type="entry name" value="Ddl/VanB"/>
    <property type="match status" value="1"/>
</dbReference>
<dbReference type="SUPFAM" id="SSF52440">
    <property type="entry name" value="PreATP-grasp domain"/>
    <property type="match status" value="1"/>
</dbReference>
<dbReference type="PROSITE" id="PS00843">
    <property type="entry name" value="DALA_DALA_LIGASE_1"/>
    <property type="match status" value="1"/>
</dbReference>
<keyword evidence="4 10" id="KW-0436">Ligase</keyword>
<reference evidence="15" key="1">
    <citation type="submission" date="2020-10" db="EMBL/GenBank/DDBJ databases">
        <authorList>
            <person name="Gilroy R."/>
        </authorList>
    </citation>
    <scope>NUCLEOTIDE SEQUENCE</scope>
    <source>
        <strain evidence="15">ChiGjej2B2-16831</strain>
    </source>
</reference>
<keyword evidence="7 10" id="KW-0133">Cell shape</keyword>
<reference evidence="15" key="2">
    <citation type="journal article" date="2021" name="PeerJ">
        <title>Extensive microbial diversity within the chicken gut microbiome revealed by metagenomics and culture.</title>
        <authorList>
            <person name="Gilroy R."/>
            <person name="Ravi A."/>
            <person name="Getino M."/>
            <person name="Pursley I."/>
            <person name="Horton D.L."/>
            <person name="Alikhan N.F."/>
            <person name="Baker D."/>
            <person name="Gharbi K."/>
            <person name="Hall N."/>
            <person name="Watson M."/>
            <person name="Adriaenssens E.M."/>
            <person name="Foster-Nyarko E."/>
            <person name="Jarju S."/>
            <person name="Secka A."/>
            <person name="Antonio M."/>
            <person name="Oren A."/>
            <person name="Chaudhuri R.R."/>
            <person name="La Ragione R."/>
            <person name="Hildebrand F."/>
            <person name="Pallen M.J."/>
        </authorList>
    </citation>
    <scope>NUCLEOTIDE SEQUENCE</scope>
    <source>
        <strain evidence="15">ChiGjej2B2-16831</strain>
    </source>
</reference>
<dbReference type="InterPro" id="IPR005905">
    <property type="entry name" value="D_ala_D_ala"/>
</dbReference>
<evidence type="ECO:0000256" key="12">
    <source>
        <dbReference type="PIRSR" id="PIRSR039102-3"/>
    </source>
</evidence>
<evidence type="ECO:0000313" key="16">
    <source>
        <dbReference type="Proteomes" id="UP000824128"/>
    </source>
</evidence>
<keyword evidence="12" id="KW-0460">Magnesium</keyword>
<keyword evidence="3 10" id="KW-0963">Cytoplasm</keyword>
<evidence type="ECO:0000256" key="10">
    <source>
        <dbReference type="HAMAP-Rule" id="MF_00047"/>
    </source>
</evidence>
<dbReference type="GO" id="GO:0046872">
    <property type="term" value="F:metal ion binding"/>
    <property type="evidence" value="ECO:0007669"/>
    <property type="project" value="UniProtKB-KW"/>
</dbReference>
<dbReference type="InterPro" id="IPR011095">
    <property type="entry name" value="Dala_Dala_lig_C"/>
</dbReference>
<feature type="binding site" evidence="12">
    <location>
        <position position="305"/>
    </location>
    <ligand>
        <name>Mg(2+)</name>
        <dbReference type="ChEBI" id="CHEBI:18420"/>
        <label>2</label>
    </ligand>
</feature>
<dbReference type="InterPro" id="IPR000291">
    <property type="entry name" value="D-Ala_lig_Van_CS"/>
</dbReference>
<dbReference type="PANTHER" id="PTHR23132">
    <property type="entry name" value="D-ALANINE--D-ALANINE LIGASE"/>
    <property type="match status" value="1"/>
</dbReference>
<dbReference type="AlphaFoldDB" id="A0A9D1STS9"/>
<evidence type="ECO:0000256" key="6">
    <source>
        <dbReference type="ARBA" id="ARBA00022840"/>
    </source>
</evidence>
<dbReference type="Gene3D" id="3.30.470.20">
    <property type="entry name" value="ATP-grasp fold, B domain"/>
    <property type="match status" value="1"/>
</dbReference>
<dbReference type="InterPro" id="IPR013815">
    <property type="entry name" value="ATP_grasp_subdomain_1"/>
</dbReference>
<evidence type="ECO:0000259" key="14">
    <source>
        <dbReference type="PROSITE" id="PS50975"/>
    </source>
</evidence>
<dbReference type="SUPFAM" id="SSF56059">
    <property type="entry name" value="Glutathione synthetase ATP-binding domain-like"/>
    <property type="match status" value="1"/>
</dbReference>
<comment type="cofactor">
    <cofactor evidence="12">
        <name>Mg(2+)</name>
        <dbReference type="ChEBI" id="CHEBI:18420"/>
    </cofactor>
    <cofactor evidence="12">
        <name>Mn(2+)</name>
        <dbReference type="ChEBI" id="CHEBI:29035"/>
    </cofactor>
    <text evidence="12">Binds 2 magnesium or manganese ions per subunit.</text>
</comment>
<dbReference type="GO" id="GO:0071555">
    <property type="term" value="P:cell wall organization"/>
    <property type="evidence" value="ECO:0007669"/>
    <property type="project" value="UniProtKB-KW"/>
</dbReference>
<evidence type="ECO:0000256" key="9">
    <source>
        <dbReference type="ARBA" id="ARBA00023316"/>
    </source>
</evidence>
<keyword evidence="12" id="KW-0464">Manganese</keyword>
<dbReference type="GO" id="GO:0005737">
    <property type="term" value="C:cytoplasm"/>
    <property type="evidence" value="ECO:0007669"/>
    <property type="project" value="UniProtKB-SubCell"/>
</dbReference>
<comment type="caution">
    <text evidence="15">The sequence shown here is derived from an EMBL/GenBank/DDBJ whole genome shotgun (WGS) entry which is preliminary data.</text>
</comment>
<dbReference type="Pfam" id="PF07478">
    <property type="entry name" value="Dala_Dala_lig_C"/>
    <property type="match status" value="1"/>
</dbReference>
<feature type="active site" evidence="11">
    <location>
        <position position="314"/>
    </location>
</feature>